<dbReference type="GO" id="GO:0008270">
    <property type="term" value="F:zinc ion binding"/>
    <property type="evidence" value="ECO:0007669"/>
    <property type="project" value="UniProtKB-KW"/>
</dbReference>
<dbReference type="PROSITE" id="PS00518">
    <property type="entry name" value="ZF_RING_1"/>
    <property type="match status" value="1"/>
</dbReference>
<dbReference type="AlphaFoldDB" id="A0A0D8Y9R9"/>
<dbReference type="SUPFAM" id="SSF57850">
    <property type="entry name" value="RING/U-box"/>
    <property type="match status" value="2"/>
</dbReference>
<evidence type="ECO:0000313" key="10">
    <source>
        <dbReference type="EMBL" id="KJH51311.1"/>
    </source>
</evidence>
<gene>
    <name evidence="10" type="ORF">DICVIV_02514</name>
</gene>
<accession>A0A0D8Y9R9</accession>
<organism evidence="10 11">
    <name type="scientific">Dictyocaulus viviparus</name>
    <name type="common">Bovine lungworm</name>
    <dbReference type="NCBI Taxonomy" id="29172"/>
    <lineage>
        <taxon>Eukaryota</taxon>
        <taxon>Metazoa</taxon>
        <taxon>Ecdysozoa</taxon>
        <taxon>Nematoda</taxon>
        <taxon>Chromadorea</taxon>
        <taxon>Rhabditida</taxon>
        <taxon>Rhabditina</taxon>
        <taxon>Rhabditomorpha</taxon>
        <taxon>Strongyloidea</taxon>
        <taxon>Metastrongylidae</taxon>
        <taxon>Dictyocaulus</taxon>
    </lineage>
</organism>
<evidence type="ECO:0000256" key="6">
    <source>
        <dbReference type="ARBA" id="ARBA00022771"/>
    </source>
</evidence>
<dbReference type="EMBL" id="KN716186">
    <property type="protein sequence ID" value="KJH51311.1"/>
    <property type="molecule type" value="Genomic_DNA"/>
</dbReference>
<proteinExistence type="predicted"/>
<reference evidence="10 11" key="1">
    <citation type="submission" date="2013-11" db="EMBL/GenBank/DDBJ databases">
        <title>Draft genome of the bovine lungworm Dictyocaulus viviparus.</title>
        <authorList>
            <person name="Mitreva M."/>
        </authorList>
    </citation>
    <scope>NUCLEOTIDE SEQUENCE [LARGE SCALE GENOMIC DNA]</scope>
    <source>
        <strain evidence="10 11">HannoverDv2000</strain>
    </source>
</reference>
<feature type="domain" description="RING-type" evidence="9">
    <location>
        <begin position="762"/>
        <end position="988"/>
    </location>
</feature>
<evidence type="ECO:0000256" key="5">
    <source>
        <dbReference type="ARBA" id="ARBA00022737"/>
    </source>
</evidence>
<dbReference type="STRING" id="29172.A0A0D8Y9R9"/>
<dbReference type="InterPro" id="IPR044066">
    <property type="entry name" value="TRIAD_supradom"/>
</dbReference>
<name>A0A0D8Y9R9_DICVI</name>
<evidence type="ECO:0000256" key="3">
    <source>
        <dbReference type="ARBA" id="ARBA00022679"/>
    </source>
</evidence>
<keyword evidence="3" id="KW-0808">Transferase</keyword>
<keyword evidence="4" id="KW-0479">Metal-binding</keyword>
<evidence type="ECO:0000256" key="7">
    <source>
        <dbReference type="ARBA" id="ARBA00022786"/>
    </source>
</evidence>
<protein>
    <recommendedName>
        <fullName evidence="2">RBR-type E3 ubiquitin transferase</fullName>
        <ecNumber evidence="2">2.3.2.31</ecNumber>
    </recommendedName>
</protein>
<dbReference type="InterPro" id="IPR013083">
    <property type="entry name" value="Znf_RING/FYVE/PHD"/>
</dbReference>
<dbReference type="InterPro" id="IPR031127">
    <property type="entry name" value="E3_UB_ligase_RBR"/>
</dbReference>
<dbReference type="Gene3D" id="1.20.120.1750">
    <property type="match status" value="1"/>
</dbReference>
<dbReference type="OrthoDB" id="61092at2759"/>
<dbReference type="InterPro" id="IPR017907">
    <property type="entry name" value="Znf_RING_CS"/>
</dbReference>
<dbReference type="PROSITE" id="PS51873">
    <property type="entry name" value="TRIAD"/>
    <property type="match status" value="1"/>
</dbReference>
<dbReference type="GO" id="GO:0016567">
    <property type="term" value="P:protein ubiquitination"/>
    <property type="evidence" value="ECO:0007669"/>
    <property type="project" value="InterPro"/>
</dbReference>
<evidence type="ECO:0000256" key="1">
    <source>
        <dbReference type="ARBA" id="ARBA00001798"/>
    </source>
</evidence>
<keyword evidence="7" id="KW-0833">Ubl conjugation pathway</keyword>
<comment type="catalytic activity">
    <reaction evidence="1">
        <text>[E2 ubiquitin-conjugating enzyme]-S-ubiquitinyl-L-cysteine + [acceptor protein]-L-lysine = [E2 ubiquitin-conjugating enzyme]-L-cysteine + [acceptor protein]-N(6)-ubiquitinyl-L-lysine.</text>
        <dbReference type="EC" id="2.3.2.31"/>
    </reaction>
</comment>
<dbReference type="CDD" id="cd20335">
    <property type="entry name" value="BRcat_RBR"/>
    <property type="match status" value="1"/>
</dbReference>
<dbReference type="SMART" id="SM00647">
    <property type="entry name" value="IBR"/>
    <property type="match status" value="2"/>
</dbReference>
<evidence type="ECO:0000256" key="4">
    <source>
        <dbReference type="ARBA" id="ARBA00022723"/>
    </source>
</evidence>
<evidence type="ECO:0000256" key="2">
    <source>
        <dbReference type="ARBA" id="ARBA00012251"/>
    </source>
</evidence>
<keyword evidence="5" id="KW-0677">Repeat</keyword>
<keyword evidence="6" id="KW-0863">Zinc-finger</keyword>
<evidence type="ECO:0000313" key="11">
    <source>
        <dbReference type="Proteomes" id="UP000053766"/>
    </source>
</evidence>
<dbReference type="InterPro" id="IPR002867">
    <property type="entry name" value="IBR_dom"/>
</dbReference>
<keyword evidence="11" id="KW-1185">Reference proteome</keyword>
<dbReference type="PANTHER" id="PTHR11685">
    <property type="entry name" value="RBR FAMILY RING FINGER AND IBR DOMAIN-CONTAINING"/>
    <property type="match status" value="1"/>
</dbReference>
<dbReference type="Proteomes" id="UP000053766">
    <property type="component" value="Unassembled WGS sequence"/>
</dbReference>
<evidence type="ECO:0000256" key="8">
    <source>
        <dbReference type="ARBA" id="ARBA00022833"/>
    </source>
</evidence>
<dbReference type="Gene3D" id="3.30.40.10">
    <property type="entry name" value="Zinc/RING finger domain, C3HC4 (zinc finger)"/>
    <property type="match status" value="1"/>
</dbReference>
<reference evidence="11" key="2">
    <citation type="journal article" date="2016" name="Sci. Rep.">
        <title>Dictyocaulus viviparus genome, variome and transcriptome elucidate lungworm biology and support future intervention.</title>
        <authorList>
            <person name="McNulty S.N."/>
            <person name="Strube C."/>
            <person name="Rosa B.A."/>
            <person name="Martin J.C."/>
            <person name="Tyagi R."/>
            <person name="Choi Y.J."/>
            <person name="Wang Q."/>
            <person name="Hallsworth Pepin K."/>
            <person name="Zhang X."/>
            <person name="Ozersky P."/>
            <person name="Wilson R.K."/>
            <person name="Sternberg P.W."/>
            <person name="Gasser R.B."/>
            <person name="Mitreva M."/>
        </authorList>
    </citation>
    <scope>NUCLEOTIDE SEQUENCE [LARGE SCALE GENOMIC DNA]</scope>
    <source>
        <strain evidence="11">HannoverDv2000</strain>
    </source>
</reference>
<keyword evidence="8" id="KW-0862">Zinc</keyword>
<dbReference type="Pfam" id="PF01485">
    <property type="entry name" value="IBR"/>
    <property type="match status" value="2"/>
</dbReference>
<dbReference type="EC" id="2.3.2.31" evidence="2"/>
<dbReference type="GO" id="GO:0061630">
    <property type="term" value="F:ubiquitin protein ligase activity"/>
    <property type="evidence" value="ECO:0007669"/>
    <property type="project" value="UniProtKB-EC"/>
</dbReference>
<sequence>MNLNELQFLKSQRHLHRDIIPVPTEKFIQKAERARTEIGRIYSLHKVNLNETKQVEISEDTPYYMWYPSACPRRMANEEIVAHELSRRLKSGNSTISVDWDKVLKEQDLIDEIRLFYPDINYEKEAANLREFLTLKLVCRNQSSSRLETAVPGSSYATAFYVAFGDGGTCEILWKDSTLSIVTNIAKEQDINEYVKWYFPKAVRAVRLTTSERIKLSKYVDRNKAEIFDNAVRIYFASWNDCSDALKTWTIVFDFISAYFKLFPRAFMVGNEWDIAKNARMTYRVKWFKHPITSTGVVILDDPRDQLFAKRVLFFHGYGVELPNDDDVGNVKIVLSHVSNSFQHDAIFREYIREMLSTNGISVQRAYLKRGYRLLHNAEILALWSLNYRVLIYNSLSRVQSSVTDSELHSYKWRQIYCLISVDDIAQTRVCRSIIEELIRKREWHGNHPITRQEWNELVRENLPWQWRLLDNNCNVDKRIKAGEAELTFADVKFGLRLLDMLTNDERELRILDVCGDPTQRIIMKPVYCIPLNITKEVRVACDKLLRDISEAESAIAANSGNNLHSLEVVDKTWTADYVASDDFDTSEGEISVQGWPIRHVEEVAMRLMSLFYGSHIDCSDAKNGRLLYGHGARYVEYVRKKLRGRVVIDVDLLGERITVVGEAASLAIDKLEFFAKNSHAFTITQRIEIAPPRYLHFMRTVLELIGFDTLREICGGGELERLGSMSIVFSGTLEQYDSLISCLDTIDEKLVSLTSERDYLSKPYCPVCLLPVSNAFYCLECGHYYCLKCIIHQVKTIIKNRMLPLRCVSADCDKLFSINDIKRIVLGEARMPWLSANKMNSLLSSSIDCLLRKDKSLFRCPSPDCFGIFTKKNVGNTFSTVHCDSCKREWCNACPNEPHAGVSCEVYALLRSDHTASLRAYKASNSGLIRDCPTRSCGAIIEKDGGCNHMHCTLCNTHFCWLCNYVSDSQTDVYKHLREEHGMIGDQWLFLDGREF</sequence>
<evidence type="ECO:0000259" key="9">
    <source>
        <dbReference type="PROSITE" id="PS51873"/>
    </source>
</evidence>